<dbReference type="Proteomes" id="UP000606172">
    <property type="component" value="Unassembled WGS sequence"/>
</dbReference>
<sequence>MEFGLLVGAAATAIYTGTSANRLTAEHARAREVAASLHRDDLSTLELAYLAGGPRRVINTALAGMTAAEAVRIARGGLVTVVSGVSQPSEPVERDILAALNGAGGSMQLGALRRQVASGEALSAMRDRLSGNGLVIATAALGKMRRRATGLKIASVVSIVFAVASLIAEITFVHPQLTATAAVIVAAVAGVGGFAMLRRHNQALSDVLSGPGREVVMSAKRLHAPGVHHTADADTKASAKADAKAGDEDSEDDGDTKRPKRRVHPAGIAAAAMLPIALYGMNEVEDPELREQLAAPDSVSSGAVVTGACGGGSDSGADMGHWGGSDGSGSSSGGGDGGGGDGGSSSSSGGSGCGGGGCGGG</sequence>
<feature type="transmembrane region" description="Helical" evidence="2">
    <location>
        <begin position="153"/>
        <end position="173"/>
    </location>
</feature>
<keyword evidence="2" id="KW-0812">Transmembrane</keyword>
<proteinExistence type="predicted"/>
<evidence type="ECO:0000256" key="1">
    <source>
        <dbReference type="SAM" id="MobiDB-lite"/>
    </source>
</evidence>
<comment type="caution">
    <text evidence="3">The sequence shown here is derived from an EMBL/GenBank/DDBJ whole genome shotgun (WGS) entry which is preliminary data.</text>
</comment>
<dbReference type="NCBIfam" id="TIGR04222">
    <property type="entry name" value="near_uncomplex"/>
    <property type="match status" value="1"/>
</dbReference>
<protein>
    <recommendedName>
        <fullName evidence="5">TIGR04222 domain-containing membrane protein</fullName>
    </recommendedName>
</protein>
<dbReference type="AlphaFoldDB" id="A0A919RGH5"/>
<dbReference type="InterPro" id="IPR026467">
    <property type="entry name" value="Ser/Gly_Cys_C_dom"/>
</dbReference>
<reference evidence="3" key="1">
    <citation type="submission" date="2021-01" db="EMBL/GenBank/DDBJ databases">
        <title>Whole genome shotgun sequence of Sinosporangium siamense NBRC 109515.</title>
        <authorList>
            <person name="Komaki H."/>
            <person name="Tamura T."/>
        </authorList>
    </citation>
    <scope>NUCLEOTIDE SEQUENCE</scope>
    <source>
        <strain evidence="3">NBRC 109515</strain>
    </source>
</reference>
<feature type="compositionally biased region" description="Gly residues" evidence="1">
    <location>
        <begin position="321"/>
        <end position="361"/>
    </location>
</feature>
<name>A0A919RGH5_9ACTN</name>
<evidence type="ECO:0000313" key="4">
    <source>
        <dbReference type="Proteomes" id="UP000606172"/>
    </source>
</evidence>
<dbReference type="RefSeq" id="WP_204026442.1">
    <property type="nucleotide sequence ID" value="NZ_BOOW01000020.1"/>
</dbReference>
<feature type="region of interest" description="Disordered" evidence="1">
    <location>
        <begin position="222"/>
        <end position="266"/>
    </location>
</feature>
<feature type="transmembrane region" description="Helical" evidence="2">
    <location>
        <begin position="179"/>
        <end position="197"/>
    </location>
</feature>
<organism evidence="3 4">
    <name type="scientific">Sinosporangium siamense</name>
    <dbReference type="NCBI Taxonomy" id="1367973"/>
    <lineage>
        <taxon>Bacteria</taxon>
        <taxon>Bacillati</taxon>
        <taxon>Actinomycetota</taxon>
        <taxon>Actinomycetes</taxon>
        <taxon>Streptosporangiales</taxon>
        <taxon>Streptosporangiaceae</taxon>
        <taxon>Sinosporangium</taxon>
    </lineage>
</organism>
<keyword evidence="2" id="KW-1133">Transmembrane helix</keyword>
<feature type="compositionally biased region" description="Basic and acidic residues" evidence="1">
    <location>
        <begin position="229"/>
        <end position="247"/>
    </location>
</feature>
<evidence type="ECO:0008006" key="5">
    <source>
        <dbReference type="Google" id="ProtNLM"/>
    </source>
</evidence>
<evidence type="ECO:0000313" key="3">
    <source>
        <dbReference type="EMBL" id="GII93188.1"/>
    </source>
</evidence>
<keyword evidence="4" id="KW-1185">Reference proteome</keyword>
<accession>A0A919RGH5</accession>
<dbReference type="EMBL" id="BOOW01000020">
    <property type="protein sequence ID" value="GII93188.1"/>
    <property type="molecule type" value="Genomic_DNA"/>
</dbReference>
<evidence type="ECO:0000256" key="2">
    <source>
        <dbReference type="SAM" id="Phobius"/>
    </source>
</evidence>
<keyword evidence="2" id="KW-0472">Membrane</keyword>
<gene>
    <name evidence="3" type="ORF">Ssi02_34190</name>
</gene>
<feature type="region of interest" description="Disordered" evidence="1">
    <location>
        <begin position="293"/>
        <end position="361"/>
    </location>
</feature>